<feature type="compositionally biased region" description="Polar residues" evidence="1">
    <location>
        <begin position="69"/>
        <end position="79"/>
    </location>
</feature>
<dbReference type="EMBL" id="OX465086">
    <property type="protein sequence ID" value="CAI9264914.1"/>
    <property type="molecule type" value="Genomic_DNA"/>
</dbReference>
<accession>A0AA35Y2R4</accession>
<reference evidence="2" key="1">
    <citation type="submission" date="2023-04" db="EMBL/GenBank/DDBJ databases">
        <authorList>
            <person name="Vijverberg K."/>
            <person name="Xiong W."/>
            <person name="Schranz E."/>
        </authorList>
    </citation>
    <scope>NUCLEOTIDE SEQUENCE</scope>
</reference>
<evidence type="ECO:0000313" key="2">
    <source>
        <dbReference type="EMBL" id="CAI9264914.1"/>
    </source>
</evidence>
<feature type="region of interest" description="Disordered" evidence="1">
    <location>
        <begin position="65"/>
        <end position="96"/>
    </location>
</feature>
<evidence type="ECO:0000256" key="1">
    <source>
        <dbReference type="SAM" id="MobiDB-lite"/>
    </source>
</evidence>
<keyword evidence="3" id="KW-1185">Reference proteome</keyword>
<protein>
    <submittedName>
        <fullName evidence="2">Uncharacterized protein</fullName>
    </submittedName>
</protein>
<feature type="compositionally biased region" description="Basic and acidic residues" evidence="1">
    <location>
        <begin position="84"/>
        <end position="93"/>
    </location>
</feature>
<name>A0AA35Y2R4_LACSI</name>
<gene>
    <name evidence="2" type="ORF">LSALG_LOCUS5546</name>
</gene>
<dbReference type="Proteomes" id="UP001177003">
    <property type="component" value="Chromosome 0"/>
</dbReference>
<sequence length="230" mass="25724">MPLPTSATIDKLRYHCIQLMPLIGTANPPSRRRSPPLSLQPTTTAISPIPSLVRLTGAMGKKKTIHASHGSSCEVSSMRSTKKVSTENSDREVLPNFNPSRKKDPYIIHPCWRIAHQILSTSIFGCHEPGKINTAELYFLYRRWSCPGFATFFLDKCDSIHIKTTDDICIGGLITLIGLGAGLQFPEFEYVQVDDPPLYLLDYIALTRMELLIPRSARPNHFLGSIMSRN</sequence>
<organism evidence="2 3">
    <name type="scientific">Lactuca saligna</name>
    <name type="common">Willowleaf lettuce</name>
    <dbReference type="NCBI Taxonomy" id="75948"/>
    <lineage>
        <taxon>Eukaryota</taxon>
        <taxon>Viridiplantae</taxon>
        <taxon>Streptophyta</taxon>
        <taxon>Embryophyta</taxon>
        <taxon>Tracheophyta</taxon>
        <taxon>Spermatophyta</taxon>
        <taxon>Magnoliopsida</taxon>
        <taxon>eudicotyledons</taxon>
        <taxon>Gunneridae</taxon>
        <taxon>Pentapetalae</taxon>
        <taxon>asterids</taxon>
        <taxon>campanulids</taxon>
        <taxon>Asterales</taxon>
        <taxon>Asteraceae</taxon>
        <taxon>Cichorioideae</taxon>
        <taxon>Cichorieae</taxon>
        <taxon>Lactucinae</taxon>
        <taxon>Lactuca</taxon>
    </lineage>
</organism>
<dbReference type="AlphaFoldDB" id="A0AA35Y2R4"/>
<evidence type="ECO:0000313" key="3">
    <source>
        <dbReference type="Proteomes" id="UP001177003"/>
    </source>
</evidence>
<proteinExistence type="predicted"/>